<evidence type="ECO:0000256" key="1">
    <source>
        <dbReference type="SAM" id="MobiDB-lite"/>
    </source>
</evidence>
<protein>
    <submittedName>
        <fullName evidence="3">SP-RING-type domain-containing protein</fullName>
    </submittedName>
</protein>
<sequence length="477" mass="54961">MIQRKNIYFEHLRRNVGINELNNFSKETIDMMLEREVVECFRKISNDKINPGEDDTIVGKNGRRRGRETFNMCKSLGILRTLRKCEFEAKTLLDEAGVYIFESVLKFELAEFLAIKQQREREEEDKYIPSKICHLLSCAKSSVMFDSSVKNINDVPCTCGREIKLEKKDVEKGFSMETFNHFNRIKKMRTQIPRVTCPSTEAYMVISPKESTCKIVAVNPETNELEEINKNDQKSEVEKEPEVKVNEEAKVEPVRENPIEYVVTDKPPTHIKSSSKSDHNENDVFEEGTEAYSFYENESEVENNDESSEVECEKDKPEVKNPHFLEEMGLSQEEIEELKQDRTVVKKIEGLNPGELRIRILNIPERRPPTTIVSQQLQEETSLDCLQTLSSMGESSSTLNTNYLGSHSFLEDPSDIEEDSTTVTINEFDDEDDEDGYEFRKRKHSPPLTAVGGDANNKKRMFTYYHTQGSMSSSDRC</sequence>
<name>A0A0N4ZGL2_PARTI</name>
<proteinExistence type="predicted"/>
<reference evidence="3" key="1">
    <citation type="submission" date="2017-02" db="UniProtKB">
        <authorList>
            <consortium name="WormBaseParasite"/>
        </authorList>
    </citation>
    <scope>IDENTIFICATION</scope>
</reference>
<organism evidence="2 3">
    <name type="scientific">Parastrongyloides trichosuri</name>
    <name type="common">Possum-specific nematode worm</name>
    <dbReference type="NCBI Taxonomy" id="131310"/>
    <lineage>
        <taxon>Eukaryota</taxon>
        <taxon>Metazoa</taxon>
        <taxon>Ecdysozoa</taxon>
        <taxon>Nematoda</taxon>
        <taxon>Chromadorea</taxon>
        <taxon>Rhabditida</taxon>
        <taxon>Tylenchina</taxon>
        <taxon>Panagrolaimomorpha</taxon>
        <taxon>Strongyloidoidea</taxon>
        <taxon>Strongyloididae</taxon>
        <taxon>Parastrongyloides</taxon>
    </lineage>
</organism>
<feature type="compositionally biased region" description="Acidic residues" evidence="1">
    <location>
        <begin position="427"/>
        <end position="436"/>
    </location>
</feature>
<dbReference type="AlphaFoldDB" id="A0A0N4ZGL2"/>
<dbReference type="Proteomes" id="UP000038045">
    <property type="component" value="Unplaced"/>
</dbReference>
<accession>A0A0N4ZGL2</accession>
<evidence type="ECO:0000313" key="2">
    <source>
        <dbReference type="Proteomes" id="UP000038045"/>
    </source>
</evidence>
<feature type="region of interest" description="Disordered" evidence="1">
    <location>
        <begin position="411"/>
        <end position="457"/>
    </location>
</feature>
<keyword evidence="2" id="KW-1185">Reference proteome</keyword>
<dbReference type="WBParaSite" id="PTRK_0000692000.1">
    <property type="protein sequence ID" value="PTRK_0000692000.1"/>
    <property type="gene ID" value="PTRK_0000692000"/>
</dbReference>
<evidence type="ECO:0000313" key="3">
    <source>
        <dbReference type="WBParaSite" id="PTRK_0000692000.1"/>
    </source>
</evidence>